<reference evidence="1" key="1">
    <citation type="journal article" date="2019" name="Sci. Rep.">
        <title>Draft genome of Tanacetum cinerariifolium, the natural source of mosquito coil.</title>
        <authorList>
            <person name="Yamashiro T."/>
            <person name="Shiraishi A."/>
            <person name="Satake H."/>
            <person name="Nakayama K."/>
        </authorList>
    </citation>
    <scope>NUCLEOTIDE SEQUENCE</scope>
</reference>
<comment type="caution">
    <text evidence="1">The sequence shown here is derived from an EMBL/GenBank/DDBJ whole genome shotgun (WGS) entry which is preliminary data.</text>
</comment>
<evidence type="ECO:0008006" key="2">
    <source>
        <dbReference type="Google" id="ProtNLM"/>
    </source>
</evidence>
<accession>A0A699V983</accession>
<gene>
    <name evidence="1" type="ORF">Tci_902288</name>
</gene>
<sequence>SSSEIAKLTHAFNQQISAVTTAMTAIIKQFQATPPPAFVKAVVEIYVNCGSAHPYYQCLAADGNTFPEFQDNIQGYVSAAAVNYNQGNSGNRPLGVARGVANQILPPGFA</sequence>
<organism evidence="1">
    <name type="scientific">Tanacetum cinerariifolium</name>
    <name type="common">Dalmatian daisy</name>
    <name type="synonym">Chrysanthemum cinerariifolium</name>
    <dbReference type="NCBI Taxonomy" id="118510"/>
    <lineage>
        <taxon>Eukaryota</taxon>
        <taxon>Viridiplantae</taxon>
        <taxon>Streptophyta</taxon>
        <taxon>Embryophyta</taxon>
        <taxon>Tracheophyta</taxon>
        <taxon>Spermatophyta</taxon>
        <taxon>Magnoliopsida</taxon>
        <taxon>eudicotyledons</taxon>
        <taxon>Gunneridae</taxon>
        <taxon>Pentapetalae</taxon>
        <taxon>asterids</taxon>
        <taxon>campanulids</taxon>
        <taxon>Asterales</taxon>
        <taxon>Asteraceae</taxon>
        <taxon>Asteroideae</taxon>
        <taxon>Anthemideae</taxon>
        <taxon>Anthemidinae</taxon>
        <taxon>Tanacetum</taxon>
    </lineage>
</organism>
<dbReference type="EMBL" id="BKCJ011402825">
    <property type="protein sequence ID" value="GFD30319.1"/>
    <property type="molecule type" value="Genomic_DNA"/>
</dbReference>
<evidence type="ECO:0000313" key="1">
    <source>
        <dbReference type="EMBL" id="GFD30319.1"/>
    </source>
</evidence>
<proteinExistence type="predicted"/>
<protein>
    <recommendedName>
        <fullName evidence="2">Reverse transcriptase domain-containing protein</fullName>
    </recommendedName>
</protein>
<dbReference type="AlphaFoldDB" id="A0A699V983"/>
<feature type="non-terminal residue" evidence="1">
    <location>
        <position position="1"/>
    </location>
</feature>
<name>A0A699V983_TANCI</name>